<dbReference type="EMBL" id="MTKT01005400">
    <property type="protein sequence ID" value="OWM67105.1"/>
    <property type="molecule type" value="Genomic_DNA"/>
</dbReference>
<gene>
    <name evidence="1" type="ORF">CDL15_Pgr000557</name>
    <name evidence="2" type="ORF">CRG98_028162</name>
</gene>
<reference evidence="3" key="1">
    <citation type="journal article" date="2017" name="Plant J.">
        <title>The pomegranate (Punica granatum L.) genome and the genomics of punicalagin biosynthesis.</title>
        <authorList>
            <person name="Qin G."/>
            <person name="Xu C."/>
            <person name="Ming R."/>
            <person name="Tang H."/>
            <person name="Guyot R."/>
            <person name="Kramer E.M."/>
            <person name="Hu Y."/>
            <person name="Yi X."/>
            <person name="Qi Y."/>
            <person name="Xu X."/>
            <person name="Gao Z."/>
            <person name="Pan H."/>
            <person name="Jian J."/>
            <person name="Tian Y."/>
            <person name="Yue Z."/>
            <person name="Xu Y."/>
        </authorList>
    </citation>
    <scope>NUCLEOTIDE SEQUENCE [LARGE SCALE GENOMIC DNA]</scope>
    <source>
        <strain evidence="3">cv. Dabenzi</strain>
    </source>
</reference>
<dbReference type="Proteomes" id="UP000233551">
    <property type="component" value="Unassembled WGS sequence"/>
</dbReference>
<organism evidence="1 3">
    <name type="scientific">Punica granatum</name>
    <name type="common">Pomegranate</name>
    <dbReference type="NCBI Taxonomy" id="22663"/>
    <lineage>
        <taxon>Eukaryota</taxon>
        <taxon>Viridiplantae</taxon>
        <taxon>Streptophyta</taxon>
        <taxon>Embryophyta</taxon>
        <taxon>Tracheophyta</taxon>
        <taxon>Spermatophyta</taxon>
        <taxon>Magnoliopsida</taxon>
        <taxon>eudicotyledons</taxon>
        <taxon>Gunneridae</taxon>
        <taxon>Pentapetalae</taxon>
        <taxon>rosids</taxon>
        <taxon>malvids</taxon>
        <taxon>Myrtales</taxon>
        <taxon>Lythraceae</taxon>
        <taxon>Punica</taxon>
    </lineage>
</organism>
<keyword evidence="4" id="KW-1185">Reference proteome</keyword>
<name>A0A218W2V7_PUNGR</name>
<evidence type="ECO:0000313" key="1">
    <source>
        <dbReference type="EMBL" id="OWM67105.1"/>
    </source>
</evidence>
<dbReference type="Proteomes" id="UP000197138">
    <property type="component" value="Unassembled WGS sequence"/>
</dbReference>
<accession>A0A218W2V7</accession>
<evidence type="ECO:0000313" key="2">
    <source>
        <dbReference type="EMBL" id="PKI51451.1"/>
    </source>
</evidence>
<sequence>MSAAVAVADGVELQIAGGRREFRSAATGPGDDYEASVRKKVRYIELVCRSRRKPAMNGLGLKLDLGLGLEKAFLSGSRVDSGPRQNRVQFG</sequence>
<evidence type="ECO:0000313" key="4">
    <source>
        <dbReference type="Proteomes" id="UP000233551"/>
    </source>
</evidence>
<protein>
    <submittedName>
        <fullName evidence="1">Uncharacterized protein</fullName>
    </submittedName>
</protein>
<comment type="caution">
    <text evidence="1">The sequence shown here is derived from an EMBL/GenBank/DDBJ whole genome shotgun (WGS) entry which is preliminary data.</text>
</comment>
<dbReference type="EMBL" id="PGOL01002008">
    <property type="protein sequence ID" value="PKI51451.1"/>
    <property type="molecule type" value="Genomic_DNA"/>
</dbReference>
<reference evidence="1" key="2">
    <citation type="submission" date="2017-06" db="EMBL/GenBank/DDBJ databases">
        <title>The pomegranate genome and the genomics of punicalagin biosynthesis.</title>
        <authorList>
            <person name="Xu C."/>
        </authorList>
    </citation>
    <scope>NUCLEOTIDE SEQUENCE [LARGE SCALE GENOMIC DNA]</scope>
    <source>
        <tissue evidence="1">Fresh leaf</tissue>
    </source>
</reference>
<dbReference type="AlphaFoldDB" id="A0A218W2V7"/>
<proteinExistence type="predicted"/>
<reference evidence="2 4" key="3">
    <citation type="submission" date="2017-11" db="EMBL/GenBank/DDBJ databases">
        <title>De-novo sequencing of pomegranate (Punica granatum L.) genome.</title>
        <authorList>
            <person name="Akparov Z."/>
            <person name="Amiraslanov A."/>
            <person name="Hajiyeva S."/>
            <person name="Abbasov M."/>
            <person name="Kaur K."/>
            <person name="Hamwieh A."/>
            <person name="Solovyev V."/>
            <person name="Salamov A."/>
            <person name="Braich B."/>
            <person name="Kosarev P."/>
            <person name="Mahmoud A."/>
            <person name="Hajiyev E."/>
            <person name="Babayeva S."/>
            <person name="Izzatullayeva V."/>
            <person name="Mammadov A."/>
            <person name="Mammadov A."/>
            <person name="Sharifova S."/>
            <person name="Ojaghi J."/>
            <person name="Eynullazada K."/>
            <person name="Bayramov B."/>
            <person name="Abdulazimova A."/>
            <person name="Shahmuradov I."/>
        </authorList>
    </citation>
    <scope>NUCLEOTIDE SEQUENCE [LARGE SCALE GENOMIC DNA]</scope>
    <source>
        <strain evidence="2">AG2017</strain>
        <strain evidence="4">cv. AG2017</strain>
        <tissue evidence="2">Leaf</tissue>
    </source>
</reference>
<evidence type="ECO:0000313" key="3">
    <source>
        <dbReference type="Proteomes" id="UP000197138"/>
    </source>
</evidence>